<dbReference type="RefSeq" id="WP_307004842.1">
    <property type="nucleotide sequence ID" value="NZ_JAUTBK010000002.1"/>
</dbReference>
<dbReference type="Gene3D" id="3.40.50.1000">
    <property type="entry name" value="HAD superfamily/HAD-like"/>
    <property type="match status" value="1"/>
</dbReference>
<dbReference type="CDD" id="cd02612">
    <property type="entry name" value="HAD_PGPPase"/>
    <property type="match status" value="1"/>
</dbReference>
<dbReference type="Proteomes" id="UP001233360">
    <property type="component" value="Unassembled WGS sequence"/>
</dbReference>
<dbReference type="GO" id="GO:0016787">
    <property type="term" value="F:hydrolase activity"/>
    <property type="evidence" value="ECO:0007669"/>
    <property type="project" value="UniProtKB-KW"/>
</dbReference>
<comment type="caution">
    <text evidence="1">The sequence shown here is derived from an EMBL/GenBank/DDBJ whole genome shotgun (WGS) entry which is preliminary data.</text>
</comment>
<dbReference type="SUPFAM" id="SSF56784">
    <property type="entry name" value="HAD-like"/>
    <property type="match status" value="1"/>
</dbReference>
<dbReference type="InterPro" id="IPR050582">
    <property type="entry name" value="HAD-like_SerB"/>
</dbReference>
<dbReference type="EMBL" id="JAUTBK010000002">
    <property type="protein sequence ID" value="MDQ1210258.1"/>
    <property type="molecule type" value="Genomic_DNA"/>
</dbReference>
<reference evidence="1 2" key="1">
    <citation type="submission" date="2023-07" db="EMBL/GenBank/DDBJ databases">
        <title>Functional and genomic diversity of the sorghum phyllosphere microbiome.</title>
        <authorList>
            <person name="Shade A."/>
        </authorList>
    </citation>
    <scope>NUCLEOTIDE SEQUENCE [LARGE SCALE GENOMIC DNA]</scope>
    <source>
        <strain evidence="1 2">SORGH_AS_0887</strain>
    </source>
</reference>
<name>A0ABU0V0A4_ACIBI</name>
<dbReference type="InterPro" id="IPR036412">
    <property type="entry name" value="HAD-like_sf"/>
</dbReference>
<dbReference type="Pfam" id="PF12710">
    <property type="entry name" value="HAD"/>
    <property type="match status" value="1"/>
</dbReference>
<proteinExistence type="predicted"/>
<gene>
    <name evidence="1" type="ORF">QE380_003181</name>
</gene>
<dbReference type="PANTHER" id="PTHR43344:SF14">
    <property type="entry name" value="HAD-IB FAMILY HYDROLASE"/>
    <property type="match status" value="1"/>
</dbReference>
<dbReference type="NCBIfam" id="TIGR01488">
    <property type="entry name" value="HAD-SF-IB"/>
    <property type="match status" value="1"/>
</dbReference>
<dbReference type="InterPro" id="IPR023214">
    <property type="entry name" value="HAD_sf"/>
</dbReference>
<dbReference type="Gene3D" id="1.20.1440.100">
    <property type="entry name" value="SG protein - dephosphorylation function"/>
    <property type="match status" value="1"/>
</dbReference>
<dbReference type="PANTHER" id="PTHR43344">
    <property type="entry name" value="PHOSPHOSERINE PHOSPHATASE"/>
    <property type="match status" value="1"/>
</dbReference>
<organism evidence="1 2">
    <name type="scientific">Acinetobacter baylyi</name>
    <dbReference type="NCBI Taxonomy" id="202950"/>
    <lineage>
        <taxon>Bacteria</taxon>
        <taxon>Pseudomonadati</taxon>
        <taxon>Pseudomonadota</taxon>
        <taxon>Gammaproteobacteria</taxon>
        <taxon>Moraxellales</taxon>
        <taxon>Moraxellaceae</taxon>
        <taxon>Acinetobacter</taxon>
    </lineage>
</organism>
<dbReference type="NCBIfam" id="TIGR01490">
    <property type="entry name" value="HAD-SF-IB-hyp1"/>
    <property type="match status" value="1"/>
</dbReference>
<evidence type="ECO:0000313" key="1">
    <source>
        <dbReference type="EMBL" id="MDQ1210258.1"/>
    </source>
</evidence>
<keyword evidence="1" id="KW-0378">Hydrolase</keyword>
<accession>A0ABU0V0A4</accession>
<dbReference type="InterPro" id="IPR006385">
    <property type="entry name" value="HAD_hydro_SerB1"/>
</dbReference>
<evidence type="ECO:0000313" key="2">
    <source>
        <dbReference type="Proteomes" id="UP001233360"/>
    </source>
</evidence>
<keyword evidence="2" id="KW-1185">Reference proteome</keyword>
<sequence length="217" mass="24803">MHATSETNQAVNLALFDFDGTLCTKDSFTSFIFYTLSKRHIVRQGIKILPWIQAYYLKLYPAHSMRLKLFGSMFHNAPSQQLEELGKEYAQTLLNKLDPALFWQLKQHQQQGDKVVIVSASIDLYLKPLCDLLDVDLICTVVEIKDQKITGDYATPDCSSEQKKIRVSERYDLSSYRHVYAYGNSHEDLDMLSLADTPYMVGEDQSLPLLQAVKKLA</sequence>
<protein>
    <submittedName>
        <fullName evidence="1">HAD superfamily hydrolase (TIGR01490 family)</fullName>
    </submittedName>
</protein>